<evidence type="ECO:0000259" key="7">
    <source>
        <dbReference type="PROSITE" id="PS51751"/>
    </source>
</evidence>
<protein>
    <submittedName>
        <fullName evidence="8">Transmembrane protein 97</fullName>
    </submittedName>
</protein>
<dbReference type="AlphaFoldDB" id="A0AAV8CY94"/>
<dbReference type="EMBL" id="JAMFTS010000004">
    <property type="protein sequence ID" value="KAJ4760769.1"/>
    <property type="molecule type" value="Genomic_DNA"/>
</dbReference>
<name>A0AAV8CY94_9POAL</name>
<keyword evidence="3 5" id="KW-1133">Transmembrane helix</keyword>
<evidence type="ECO:0000256" key="4">
    <source>
        <dbReference type="ARBA" id="ARBA00023136"/>
    </source>
</evidence>
<dbReference type="InterPro" id="IPR033118">
    <property type="entry name" value="EXPERA"/>
</dbReference>
<proteinExistence type="predicted"/>
<dbReference type="GO" id="GO:0005783">
    <property type="term" value="C:endoplasmic reticulum"/>
    <property type="evidence" value="ECO:0007669"/>
    <property type="project" value="TreeGrafter"/>
</dbReference>
<evidence type="ECO:0000313" key="9">
    <source>
        <dbReference type="Proteomes" id="UP001140206"/>
    </source>
</evidence>
<reference evidence="8" key="1">
    <citation type="submission" date="2022-08" db="EMBL/GenBank/DDBJ databases">
        <authorList>
            <person name="Marques A."/>
        </authorList>
    </citation>
    <scope>NUCLEOTIDE SEQUENCE</scope>
    <source>
        <strain evidence="8">RhyPub2mFocal</strain>
        <tissue evidence="8">Leaves</tissue>
    </source>
</reference>
<comment type="subcellular location">
    <subcellularLocation>
        <location evidence="1">Membrane</location>
        <topology evidence="1">Multi-pass membrane protein</topology>
    </subcellularLocation>
</comment>
<gene>
    <name evidence="8" type="ORF">LUZ62_071144</name>
</gene>
<dbReference type="PANTHER" id="PTHR31204">
    <property type="entry name" value="SIGMA INTRACELLULAR RECEPTOR 2"/>
    <property type="match status" value="1"/>
</dbReference>
<accession>A0AAV8CY94</accession>
<organism evidence="8 9">
    <name type="scientific">Rhynchospora pubera</name>
    <dbReference type="NCBI Taxonomy" id="906938"/>
    <lineage>
        <taxon>Eukaryota</taxon>
        <taxon>Viridiplantae</taxon>
        <taxon>Streptophyta</taxon>
        <taxon>Embryophyta</taxon>
        <taxon>Tracheophyta</taxon>
        <taxon>Spermatophyta</taxon>
        <taxon>Magnoliopsida</taxon>
        <taxon>Liliopsida</taxon>
        <taxon>Poales</taxon>
        <taxon>Cyperaceae</taxon>
        <taxon>Cyperoideae</taxon>
        <taxon>Rhynchosporeae</taxon>
        <taxon>Rhynchospora</taxon>
    </lineage>
</organism>
<evidence type="ECO:0000256" key="2">
    <source>
        <dbReference type="ARBA" id="ARBA00022692"/>
    </source>
</evidence>
<dbReference type="Proteomes" id="UP001140206">
    <property type="component" value="Chromosome 4"/>
</dbReference>
<dbReference type="PROSITE" id="PS51751">
    <property type="entry name" value="EXPERA"/>
    <property type="match status" value="1"/>
</dbReference>
<evidence type="ECO:0000256" key="5">
    <source>
        <dbReference type="PROSITE-ProRule" id="PRU01087"/>
    </source>
</evidence>
<comment type="caution">
    <text evidence="8">The sequence shown here is derived from an EMBL/GenBank/DDBJ whole genome shotgun (WGS) entry which is preliminary data.</text>
</comment>
<dbReference type="GO" id="GO:0016020">
    <property type="term" value="C:membrane"/>
    <property type="evidence" value="ECO:0007669"/>
    <property type="project" value="UniProtKB-SubCell"/>
</dbReference>
<dbReference type="PANTHER" id="PTHR31204:SF1">
    <property type="entry name" value="SIGMA INTRACELLULAR RECEPTOR 2"/>
    <property type="match status" value="1"/>
</dbReference>
<keyword evidence="9" id="KW-1185">Reference proteome</keyword>
<sequence>MFSYFSSSFSLPVTHSKSQNSKININIKEPHLSSKISNFKMGAISLLLDTVVFIFSLVIAIATPLLDSQSCLPSHIFPAPLVDLKKWYADLYGDYLVTEKPHFFVGLIWVEIFFLWPVCVANLYGIVKGRGWSRTTSLMAGVCAGTSMAAIMAEVLRSGRASDKLIQMYSPFGAFAVCAILRGLLPRPRKTSLPSASHGYSARKKRA</sequence>
<feature type="transmembrane region" description="Helical" evidence="6">
    <location>
        <begin position="103"/>
        <end position="126"/>
    </location>
</feature>
<keyword evidence="4 5" id="KW-0472">Membrane</keyword>
<feature type="domain" description="EXPERA" evidence="7">
    <location>
        <begin position="48"/>
        <end position="180"/>
    </location>
</feature>
<feature type="transmembrane region" description="Helical" evidence="6">
    <location>
        <begin position="138"/>
        <end position="156"/>
    </location>
</feature>
<dbReference type="Pfam" id="PF05241">
    <property type="entry name" value="EBP"/>
    <property type="match status" value="1"/>
</dbReference>
<feature type="transmembrane region" description="Helical" evidence="6">
    <location>
        <begin position="43"/>
        <end position="66"/>
    </location>
</feature>
<evidence type="ECO:0000313" key="8">
    <source>
        <dbReference type="EMBL" id="KAJ4760769.1"/>
    </source>
</evidence>
<evidence type="ECO:0000256" key="1">
    <source>
        <dbReference type="ARBA" id="ARBA00004141"/>
    </source>
</evidence>
<dbReference type="InterPro" id="IPR051987">
    <property type="entry name" value="Sigma-2_receptor-like"/>
</dbReference>
<keyword evidence="2 5" id="KW-0812">Transmembrane</keyword>
<feature type="transmembrane region" description="Helical" evidence="6">
    <location>
        <begin position="168"/>
        <end position="185"/>
    </location>
</feature>
<evidence type="ECO:0000256" key="3">
    <source>
        <dbReference type="ARBA" id="ARBA00022989"/>
    </source>
</evidence>
<evidence type="ECO:0000256" key="6">
    <source>
        <dbReference type="SAM" id="Phobius"/>
    </source>
</evidence>